<dbReference type="Proteomes" id="UP000033111">
    <property type="component" value="Chromosome"/>
</dbReference>
<dbReference type="GO" id="GO:0005275">
    <property type="term" value="F:amine transmembrane transporter activity"/>
    <property type="evidence" value="ECO:0007669"/>
    <property type="project" value="TreeGrafter"/>
</dbReference>
<dbReference type="KEGG" id="msw:MSSIT_2318"/>
<dbReference type="GO" id="GO:0031460">
    <property type="term" value="P:glycine betaine transport"/>
    <property type="evidence" value="ECO:0007669"/>
    <property type="project" value="TreeGrafter"/>
</dbReference>
<dbReference type="Gene3D" id="3.40.190.100">
    <property type="entry name" value="Glycine betaine-binding periplasmic protein, domain 2"/>
    <property type="match status" value="1"/>
</dbReference>
<dbReference type="PATRIC" id="fig|1434120.4.peg.3029"/>
<gene>
    <name evidence="7" type="ORF">MSSIT_2318</name>
</gene>
<feature type="compositionally biased region" description="Acidic residues" evidence="5">
    <location>
        <begin position="35"/>
        <end position="54"/>
    </location>
</feature>
<sequence>MTNLKLNPEGKKLGSVLAIVLIIGLSLFAAGCTEQEDETGEGAETAPAEEEASEFSEPVTIGYVLWDGEIASTNVMQQVLEQAGYEDVEIVAVDAGPLYQGLADGQFDFTTSAWLPYTHQSYWETYGNQLDSVQTNLEDCKIGLVVPSYVTIDSIEELNSEKDKFNGQIIGIDPGAGIMQASETAISDYDLDMELVSGSSAAMTASLKKSIDSEEWTVVTLWSPHWTFNRWDLKYLDDPKGSFGDADHVETLARLGLEEEKPNLYGILTRFQWTHDDIQTVMMDIENGTAPEEAAGNWVANNPEKVNEWIGEESEE</sequence>
<name>A0A0E3P5R8_9EURY</name>
<proteinExistence type="predicted"/>
<comment type="subcellular location">
    <subcellularLocation>
        <location evidence="1">Cell membrane</location>
    </subcellularLocation>
</comment>
<evidence type="ECO:0000256" key="1">
    <source>
        <dbReference type="ARBA" id="ARBA00004236"/>
    </source>
</evidence>
<dbReference type="OrthoDB" id="59515at2157"/>
<accession>A0A0E3P5R8</accession>
<keyword evidence="3" id="KW-1003">Cell membrane</keyword>
<keyword evidence="8" id="KW-1185">Reference proteome</keyword>
<dbReference type="PANTHER" id="PTHR47737:SF1">
    <property type="entry name" value="GLYCINE BETAINE_PROLINE BETAINE TRANSPORT SYSTEM PERMEASE PROTEIN PROW"/>
    <property type="match status" value="1"/>
</dbReference>
<evidence type="ECO:0000313" key="7">
    <source>
        <dbReference type="EMBL" id="AKB29037.1"/>
    </source>
</evidence>
<evidence type="ECO:0000256" key="4">
    <source>
        <dbReference type="ARBA" id="ARBA00023136"/>
    </source>
</evidence>
<reference evidence="7 8" key="1">
    <citation type="submission" date="2014-07" db="EMBL/GenBank/DDBJ databases">
        <title>Methanogenic archaea and the global carbon cycle.</title>
        <authorList>
            <person name="Henriksen J.R."/>
            <person name="Luke J."/>
            <person name="Reinhart S."/>
            <person name="Benedict M.N."/>
            <person name="Youngblut N.D."/>
            <person name="Metcalf M.E."/>
            <person name="Whitaker R.J."/>
            <person name="Metcalf W.W."/>
        </authorList>
    </citation>
    <scope>NUCLEOTIDE SEQUENCE [LARGE SCALE GENOMIC DNA]</scope>
    <source>
        <strain evidence="7 8">T4/M</strain>
    </source>
</reference>
<dbReference type="RefSeq" id="WP_048172724.1">
    <property type="nucleotide sequence ID" value="NZ_CP009506.1"/>
</dbReference>
<organism evidence="7 8">
    <name type="scientific">Methanosarcina siciliae T4/M</name>
    <dbReference type="NCBI Taxonomy" id="1434120"/>
    <lineage>
        <taxon>Archaea</taxon>
        <taxon>Methanobacteriati</taxon>
        <taxon>Methanobacteriota</taxon>
        <taxon>Stenosarchaea group</taxon>
        <taxon>Methanomicrobia</taxon>
        <taxon>Methanosarcinales</taxon>
        <taxon>Methanosarcinaceae</taxon>
        <taxon>Methanosarcina</taxon>
    </lineage>
</organism>
<keyword evidence="2" id="KW-0813">Transport</keyword>
<evidence type="ECO:0000313" key="8">
    <source>
        <dbReference type="Proteomes" id="UP000033111"/>
    </source>
</evidence>
<evidence type="ECO:0000259" key="6">
    <source>
        <dbReference type="Pfam" id="PF04069"/>
    </source>
</evidence>
<dbReference type="HOGENOM" id="CLU_008673_1_0_2"/>
<dbReference type="EMBL" id="CP009506">
    <property type="protein sequence ID" value="AKB29037.1"/>
    <property type="molecule type" value="Genomic_DNA"/>
</dbReference>
<dbReference type="GO" id="GO:0015871">
    <property type="term" value="P:choline transport"/>
    <property type="evidence" value="ECO:0007669"/>
    <property type="project" value="TreeGrafter"/>
</dbReference>
<dbReference type="PROSITE" id="PS51257">
    <property type="entry name" value="PROKAR_LIPOPROTEIN"/>
    <property type="match status" value="1"/>
</dbReference>
<dbReference type="SUPFAM" id="SSF53850">
    <property type="entry name" value="Periplasmic binding protein-like II"/>
    <property type="match status" value="1"/>
</dbReference>
<dbReference type="AlphaFoldDB" id="A0A0E3P5R8"/>
<evidence type="ECO:0000256" key="5">
    <source>
        <dbReference type="SAM" id="MobiDB-lite"/>
    </source>
</evidence>
<dbReference type="CDD" id="cd13639">
    <property type="entry name" value="PBP2_OpuAC_like"/>
    <property type="match status" value="1"/>
</dbReference>
<protein>
    <submittedName>
        <fullName evidence="7">Glycine betaine ABC transport system, glycine betaine-binding protein OpuAC</fullName>
    </submittedName>
</protein>
<feature type="domain" description="ABC-type glycine betaine transport system substrate-binding" evidence="6">
    <location>
        <begin position="58"/>
        <end position="301"/>
    </location>
</feature>
<dbReference type="Pfam" id="PF04069">
    <property type="entry name" value="OpuAC"/>
    <property type="match status" value="1"/>
</dbReference>
<dbReference type="Gene3D" id="3.10.105.10">
    <property type="entry name" value="Dipeptide-binding Protein, Domain 3"/>
    <property type="match status" value="2"/>
</dbReference>
<dbReference type="GeneID" id="24861196"/>
<evidence type="ECO:0000256" key="3">
    <source>
        <dbReference type="ARBA" id="ARBA00022475"/>
    </source>
</evidence>
<keyword evidence="4" id="KW-0472">Membrane</keyword>
<evidence type="ECO:0000256" key="2">
    <source>
        <dbReference type="ARBA" id="ARBA00022448"/>
    </source>
</evidence>
<dbReference type="GO" id="GO:0043190">
    <property type="term" value="C:ATP-binding cassette (ABC) transporter complex"/>
    <property type="evidence" value="ECO:0007669"/>
    <property type="project" value="InterPro"/>
</dbReference>
<dbReference type="PANTHER" id="PTHR47737">
    <property type="entry name" value="GLYCINE BETAINE/PROLINE BETAINE TRANSPORT SYSTEM PERMEASE PROTEIN PROW"/>
    <property type="match status" value="1"/>
</dbReference>
<dbReference type="InterPro" id="IPR007210">
    <property type="entry name" value="ABC_Gly_betaine_transp_sub-bd"/>
</dbReference>
<feature type="region of interest" description="Disordered" evidence="5">
    <location>
        <begin position="35"/>
        <end position="55"/>
    </location>
</feature>
<dbReference type="GO" id="GO:0015226">
    <property type="term" value="F:carnitine transmembrane transporter activity"/>
    <property type="evidence" value="ECO:0007669"/>
    <property type="project" value="TreeGrafter"/>
</dbReference>